<dbReference type="InterPro" id="IPR052509">
    <property type="entry name" value="Metal_resp_DNA-bind_regulator"/>
</dbReference>
<name>A0ABV7KL21_PLAOK</name>
<organism evidence="2 3">
    <name type="scientific">Planomicrobium okeanokoites</name>
    <name type="common">Planococcus okeanokoites</name>
    <name type="synonym">Flavobacterium okeanokoites</name>
    <dbReference type="NCBI Taxonomy" id="244"/>
    <lineage>
        <taxon>Bacteria</taxon>
        <taxon>Bacillati</taxon>
        <taxon>Bacillota</taxon>
        <taxon>Bacilli</taxon>
        <taxon>Bacillales</taxon>
        <taxon>Caryophanaceae</taxon>
        <taxon>Planomicrobium</taxon>
    </lineage>
</organism>
<dbReference type="PANTHER" id="PTHR33169">
    <property type="entry name" value="PADR-FAMILY TRANSCRIPTIONAL REGULATOR"/>
    <property type="match status" value="1"/>
</dbReference>
<dbReference type="EMBL" id="JBHRUJ010000004">
    <property type="protein sequence ID" value="MFC3210123.1"/>
    <property type="molecule type" value="Genomic_DNA"/>
</dbReference>
<dbReference type="Proteomes" id="UP001595625">
    <property type="component" value="Unassembled WGS sequence"/>
</dbReference>
<dbReference type="InterPro" id="IPR005149">
    <property type="entry name" value="Tscrpt_reg_PadR_N"/>
</dbReference>
<evidence type="ECO:0000313" key="3">
    <source>
        <dbReference type="Proteomes" id="UP001595625"/>
    </source>
</evidence>
<dbReference type="InterPro" id="IPR036390">
    <property type="entry name" value="WH_DNA-bd_sf"/>
</dbReference>
<evidence type="ECO:0000313" key="2">
    <source>
        <dbReference type="EMBL" id="MFC3210123.1"/>
    </source>
</evidence>
<comment type="caution">
    <text evidence="2">The sequence shown here is derived from an EMBL/GenBank/DDBJ whole genome shotgun (WGS) entry which is preliminary data.</text>
</comment>
<sequence>MGKSAMDGWPGELRSGVLALAVLSQLNEPRNSANLIRILEQRGLLENPGTLAPMLRQLEKQKLLLGDWEGAGDRPQKYYTLSEKGADAFSQMTEEWRKVAEELQKLIEGDGSDDID</sequence>
<evidence type="ECO:0000259" key="1">
    <source>
        <dbReference type="Pfam" id="PF03551"/>
    </source>
</evidence>
<dbReference type="Gene3D" id="1.10.10.10">
    <property type="entry name" value="Winged helix-like DNA-binding domain superfamily/Winged helix DNA-binding domain"/>
    <property type="match status" value="1"/>
</dbReference>
<reference evidence="3" key="1">
    <citation type="journal article" date="2019" name="Int. J. Syst. Evol. Microbiol.">
        <title>The Global Catalogue of Microorganisms (GCM) 10K type strain sequencing project: providing services to taxonomists for standard genome sequencing and annotation.</title>
        <authorList>
            <consortium name="The Broad Institute Genomics Platform"/>
            <consortium name="The Broad Institute Genome Sequencing Center for Infectious Disease"/>
            <person name="Wu L."/>
            <person name="Ma J."/>
        </authorList>
    </citation>
    <scope>NUCLEOTIDE SEQUENCE [LARGE SCALE GENOMIC DNA]</scope>
    <source>
        <strain evidence="3">CCM 320</strain>
    </source>
</reference>
<keyword evidence="3" id="KW-1185">Reference proteome</keyword>
<dbReference type="Pfam" id="PF03551">
    <property type="entry name" value="PadR"/>
    <property type="match status" value="1"/>
</dbReference>
<gene>
    <name evidence="2" type="ORF">ACFOEJ_03420</name>
</gene>
<proteinExistence type="predicted"/>
<dbReference type="SUPFAM" id="SSF46785">
    <property type="entry name" value="Winged helix' DNA-binding domain"/>
    <property type="match status" value="1"/>
</dbReference>
<protein>
    <submittedName>
        <fullName evidence="2">PadR family transcriptional regulator</fullName>
    </submittedName>
</protein>
<dbReference type="PANTHER" id="PTHR33169:SF14">
    <property type="entry name" value="TRANSCRIPTIONAL REGULATOR RV3488"/>
    <property type="match status" value="1"/>
</dbReference>
<accession>A0ABV7KL21</accession>
<feature type="domain" description="Transcription regulator PadR N-terminal" evidence="1">
    <location>
        <begin position="20"/>
        <end position="90"/>
    </location>
</feature>
<dbReference type="InterPro" id="IPR036388">
    <property type="entry name" value="WH-like_DNA-bd_sf"/>
</dbReference>
<dbReference type="RefSeq" id="WP_117313257.1">
    <property type="nucleotide sequence ID" value="NZ_JBHRUJ010000004.1"/>
</dbReference>